<comment type="caution">
    <text evidence="3">The sequence shown here is derived from an EMBL/GenBank/DDBJ whole genome shotgun (WGS) entry which is preliminary data.</text>
</comment>
<dbReference type="AlphaFoldDB" id="A0A9P6SWD4"/>
<dbReference type="Pfam" id="PF00339">
    <property type="entry name" value="Arrestin_N"/>
    <property type="match status" value="1"/>
</dbReference>
<dbReference type="Proteomes" id="UP000703661">
    <property type="component" value="Unassembled WGS sequence"/>
</dbReference>
<feature type="non-terminal residue" evidence="3">
    <location>
        <position position="1"/>
    </location>
</feature>
<feature type="compositionally biased region" description="Low complexity" evidence="1">
    <location>
        <begin position="366"/>
        <end position="380"/>
    </location>
</feature>
<dbReference type="InterPro" id="IPR011021">
    <property type="entry name" value="Arrestin-like_N"/>
</dbReference>
<name>A0A9P6SWD4_9FUNG</name>
<feature type="compositionally biased region" description="Basic and acidic residues" evidence="1">
    <location>
        <begin position="352"/>
        <end position="362"/>
    </location>
</feature>
<evidence type="ECO:0000313" key="3">
    <source>
        <dbReference type="EMBL" id="KAG0008296.1"/>
    </source>
</evidence>
<dbReference type="SUPFAM" id="SSF81296">
    <property type="entry name" value="E set domains"/>
    <property type="match status" value="1"/>
</dbReference>
<accession>A0A9P6SWD4</accession>
<sequence>VLDIQEHIISSEPKDPHVLPAGTHTFPFLITIPGGLPSTLSSTAINVNYQVTASIQLASFIPFSQQYQVTKPFVLVYRDVAPEDTFLRSGVLHLTSKSSNRLIGRISSPSLVLPQSGTIPMMIHLNLQGKSTSVSKVAIELWESVFHQCPVDQNQGSTEGFKEVHLEERLVTRQNCPIVDWPTSTAEGEPAVIAKRLLFKVPEVPLKPWSEEVGEITIHDRRSSTPRGFCHSSKIFPDIRTKVEHTLRTVIYIRSLREDAVEPDSIDEDVAEQEIKVIVVGLHLEESVVDETLPPSYHRSFTNVLIEGARLAEIDRNSIEALRDSNLGEQSVFPPCYEESISSTPSSPRTRVASESDIRDSLDICSPQGSCGESSSISSTYGRPSADTYAYDLAAYIERIQ</sequence>
<feature type="region of interest" description="Disordered" evidence="1">
    <location>
        <begin position="337"/>
        <end position="380"/>
    </location>
</feature>
<proteinExistence type="predicted"/>
<gene>
    <name evidence="3" type="ORF">BGZ80_003610</name>
</gene>
<evidence type="ECO:0000313" key="4">
    <source>
        <dbReference type="Proteomes" id="UP000703661"/>
    </source>
</evidence>
<evidence type="ECO:0000256" key="1">
    <source>
        <dbReference type="SAM" id="MobiDB-lite"/>
    </source>
</evidence>
<protein>
    <recommendedName>
        <fullName evidence="2">Arrestin-like N-terminal domain-containing protein</fullName>
    </recommendedName>
</protein>
<reference evidence="3" key="1">
    <citation type="journal article" date="2020" name="Fungal Divers.">
        <title>Resolving the Mortierellaceae phylogeny through synthesis of multi-gene phylogenetics and phylogenomics.</title>
        <authorList>
            <person name="Vandepol N."/>
            <person name="Liber J."/>
            <person name="Desiro A."/>
            <person name="Na H."/>
            <person name="Kennedy M."/>
            <person name="Barry K."/>
            <person name="Grigoriev I.V."/>
            <person name="Miller A.N."/>
            <person name="O'Donnell K."/>
            <person name="Stajich J.E."/>
            <person name="Bonito G."/>
        </authorList>
    </citation>
    <scope>NUCLEOTIDE SEQUENCE</scope>
    <source>
        <strain evidence="3">NRRL 2769</strain>
    </source>
</reference>
<keyword evidence="4" id="KW-1185">Reference proteome</keyword>
<feature type="compositionally biased region" description="Low complexity" evidence="1">
    <location>
        <begin position="338"/>
        <end position="351"/>
    </location>
</feature>
<dbReference type="InterPro" id="IPR014756">
    <property type="entry name" value="Ig_E-set"/>
</dbReference>
<evidence type="ECO:0000259" key="2">
    <source>
        <dbReference type="Pfam" id="PF00339"/>
    </source>
</evidence>
<dbReference type="EMBL" id="JAAAID010001967">
    <property type="protein sequence ID" value="KAG0008296.1"/>
    <property type="molecule type" value="Genomic_DNA"/>
</dbReference>
<feature type="domain" description="Arrestin-like N-terminal" evidence="2">
    <location>
        <begin position="3"/>
        <end position="57"/>
    </location>
</feature>
<dbReference type="InterPro" id="IPR014752">
    <property type="entry name" value="Arrestin-like_C"/>
</dbReference>
<dbReference type="Gene3D" id="2.60.40.640">
    <property type="match status" value="1"/>
</dbReference>
<organism evidence="3 4">
    <name type="scientific">Entomortierella chlamydospora</name>
    <dbReference type="NCBI Taxonomy" id="101097"/>
    <lineage>
        <taxon>Eukaryota</taxon>
        <taxon>Fungi</taxon>
        <taxon>Fungi incertae sedis</taxon>
        <taxon>Mucoromycota</taxon>
        <taxon>Mortierellomycotina</taxon>
        <taxon>Mortierellomycetes</taxon>
        <taxon>Mortierellales</taxon>
        <taxon>Mortierellaceae</taxon>
        <taxon>Entomortierella</taxon>
    </lineage>
</organism>